<reference evidence="3 4" key="1">
    <citation type="submission" date="2018-06" db="EMBL/GenBank/DDBJ databases">
        <title>A transcriptomic atlas of mushroom development highlights an independent origin of complex multicellularity.</title>
        <authorList>
            <consortium name="DOE Joint Genome Institute"/>
            <person name="Krizsan K."/>
            <person name="Almasi E."/>
            <person name="Merenyi Z."/>
            <person name="Sahu N."/>
            <person name="Viragh M."/>
            <person name="Koszo T."/>
            <person name="Mondo S."/>
            <person name="Kiss B."/>
            <person name="Balint B."/>
            <person name="Kues U."/>
            <person name="Barry K."/>
            <person name="Hegedus J.C."/>
            <person name="Henrissat B."/>
            <person name="Johnson J."/>
            <person name="Lipzen A."/>
            <person name="Ohm R."/>
            <person name="Nagy I."/>
            <person name="Pangilinan J."/>
            <person name="Yan J."/>
            <person name="Xiong Y."/>
            <person name="Grigoriev I.V."/>
            <person name="Hibbett D.S."/>
            <person name="Nagy L.G."/>
        </authorList>
    </citation>
    <scope>NUCLEOTIDE SEQUENCE [LARGE SCALE GENOMIC DNA]</scope>
    <source>
        <strain evidence="3 4">SZMC22713</strain>
    </source>
</reference>
<evidence type="ECO:0000256" key="2">
    <source>
        <dbReference type="SAM" id="MobiDB-lite"/>
    </source>
</evidence>
<gene>
    <name evidence="3" type="ORF">BD410DRAFT_801561</name>
</gene>
<keyword evidence="4" id="KW-1185">Reference proteome</keyword>
<evidence type="ECO:0000256" key="1">
    <source>
        <dbReference type="SAM" id="Coils"/>
    </source>
</evidence>
<evidence type="ECO:0000313" key="3">
    <source>
        <dbReference type="EMBL" id="TDL24802.1"/>
    </source>
</evidence>
<dbReference type="OrthoDB" id="3254913at2759"/>
<sequence length="113" mass="12108">MTGIPIDPKSSESVQSRAEDGPGSPGLPKLPAPSLDVSIPLDQIIGDPPTGLDDVDSKKLEEVEKRASHVQKLAEENAKLEAELKEMSERLEAAERKREGLLAGKESNDNPAN</sequence>
<proteinExistence type="predicted"/>
<protein>
    <submittedName>
        <fullName evidence="3">Uncharacterized protein</fullName>
    </submittedName>
</protein>
<dbReference type="VEuPathDB" id="FungiDB:BD410DRAFT_801561"/>
<keyword evidence="1" id="KW-0175">Coiled coil</keyword>
<evidence type="ECO:0000313" key="4">
    <source>
        <dbReference type="Proteomes" id="UP000294933"/>
    </source>
</evidence>
<feature type="region of interest" description="Disordered" evidence="2">
    <location>
        <begin position="1"/>
        <end position="55"/>
    </location>
</feature>
<organism evidence="3 4">
    <name type="scientific">Rickenella mellea</name>
    <dbReference type="NCBI Taxonomy" id="50990"/>
    <lineage>
        <taxon>Eukaryota</taxon>
        <taxon>Fungi</taxon>
        <taxon>Dikarya</taxon>
        <taxon>Basidiomycota</taxon>
        <taxon>Agaricomycotina</taxon>
        <taxon>Agaricomycetes</taxon>
        <taxon>Hymenochaetales</taxon>
        <taxon>Rickenellaceae</taxon>
        <taxon>Rickenella</taxon>
    </lineage>
</organism>
<name>A0A4Y7QCH8_9AGAM</name>
<accession>A0A4Y7QCH8</accession>
<dbReference type="EMBL" id="ML170165">
    <property type="protein sequence ID" value="TDL24802.1"/>
    <property type="molecule type" value="Genomic_DNA"/>
</dbReference>
<dbReference type="AlphaFoldDB" id="A0A4Y7QCH8"/>
<feature type="coiled-coil region" evidence="1">
    <location>
        <begin position="63"/>
        <end position="104"/>
    </location>
</feature>
<dbReference type="Proteomes" id="UP000294933">
    <property type="component" value="Unassembled WGS sequence"/>
</dbReference>